<dbReference type="PANTHER" id="PTHR14024:SF25">
    <property type="entry name" value="PERILIPIN-2"/>
    <property type="match status" value="1"/>
</dbReference>
<protein>
    <submittedName>
        <fullName evidence="4">Perilipin-2-like protein</fullName>
    </submittedName>
</protein>
<organism evidence="4 5">
    <name type="scientific">Lates japonicus</name>
    <name type="common">Japanese lates</name>
    <dbReference type="NCBI Taxonomy" id="270547"/>
    <lineage>
        <taxon>Eukaryota</taxon>
        <taxon>Metazoa</taxon>
        <taxon>Chordata</taxon>
        <taxon>Craniata</taxon>
        <taxon>Vertebrata</taxon>
        <taxon>Euteleostomi</taxon>
        <taxon>Actinopterygii</taxon>
        <taxon>Neopterygii</taxon>
        <taxon>Teleostei</taxon>
        <taxon>Neoteleostei</taxon>
        <taxon>Acanthomorphata</taxon>
        <taxon>Carangaria</taxon>
        <taxon>Carangaria incertae sedis</taxon>
        <taxon>Centropomidae</taxon>
        <taxon>Lates</taxon>
    </lineage>
</organism>
<dbReference type="InterPro" id="IPR004279">
    <property type="entry name" value="Perilipin"/>
</dbReference>
<proteinExistence type="inferred from homology"/>
<keyword evidence="3" id="KW-0551">Lipid droplet</keyword>
<evidence type="ECO:0000256" key="3">
    <source>
        <dbReference type="ARBA" id="ARBA00022677"/>
    </source>
</evidence>
<dbReference type="AlphaFoldDB" id="A0AAD3N7T3"/>
<dbReference type="GO" id="GO:0019915">
    <property type="term" value="P:lipid storage"/>
    <property type="evidence" value="ECO:0007669"/>
    <property type="project" value="TreeGrafter"/>
</dbReference>
<dbReference type="SUPFAM" id="SSF109775">
    <property type="entry name" value="Mannose-6-phosphate receptor binding protein 1 (Tip47), C-terminal domain"/>
    <property type="match status" value="1"/>
</dbReference>
<gene>
    <name evidence="4" type="ORF">AKAME5_001826500</name>
</gene>
<dbReference type="EMBL" id="BRZM01000099">
    <property type="protein sequence ID" value="GLD66892.1"/>
    <property type="molecule type" value="Genomic_DNA"/>
</dbReference>
<dbReference type="PANTHER" id="PTHR14024">
    <property type="entry name" value="PERILIPIN"/>
    <property type="match status" value="1"/>
</dbReference>
<sequence>MTQRCSGVRNMPMNNNQKVQSAAARLASLPVVRSACNKLSVLYINTKCSHPNLKTVCEVLENSVTALGTAACVRVSPVIVKLEPQIYTANDLACKSLDWLETTFPVLHTPTEQIAAVAKNKMHEVQDVVNIAANGTMDCVQHTLTWVVERMQQVDDGTNQSLVERAVSVAGVGLDSALSMSEALVDRVLPPTEEDKKEEAHLVEGFEAATLRRRYPVRLVSLTVKLCRRTYNMVEAKMHSVQVMETLSRSSALVQDLQVAWLTLAWSLQGLPQYLQRQAVSVLFFLSQMYNLSHSPSEQNQSGQVRSHLNAAQVPSPSKDVVQVHSQATPSFRIRKPTKMPAFDNGCNVKGCVRR</sequence>
<dbReference type="GO" id="GO:0010890">
    <property type="term" value="P:positive regulation of triglyceride storage"/>
    <property type="evidence" value="ECO:0007669"/>
    <property type="project" value="TreeGrafter"/>
</dbReference>
<accession>A0AAD3N7T3</accession>
<dbReference type="Pfam" id="PF03036">
    <property type="entry name" value="Perilipin"/>
    <property type="match status" value="1"/>
</dbReference>
<evidence type="ECO:0000256" key="2">
    <source>
        <dbReference type="ARBA" id="ARBA00006311"/>
    </source>
</evidence>
<evidence type="ECO:0000313" key="4">
    <source>
        <dbReference type="EMBL" id="GLD66892.1"/>
    </source>
</evidence>
<comment type="similarity">
    <text evidence="2">Belongs to the perilipin family.</text>
</comment>
<name>A0AAD3N7T3_LATJO</name>
<dbReference type="Proteomes" id="UP001279410">
    <property type="component" value="Unassembled WGS sequence"/>
</dbReference>
<dbReference type="GO" id="GO:0005829">
    <property type="term" value="C:cytosol"/>
    <property type="evidence" value="ECO:0007669"/>
    <property type="project" value="TreeGrafter"/>
</dbReference>
<reference evidence="4" key="1">
    <citation type="submission" date="2022-08" db="EMBL/GenBank/DDBJ databases">
        <title>Genome sequencing of akame (Lates japonicus).</title>
        <authorList>
            <person name="Hashiguchi Y."/>
            <person name="Takahashi H."/>
        </authorList>
    </citation>
    <scope>NUCLEOTIDE SEQUENCE</scope>
    <source>
        <strain evidence="4">Kochi</strain>
    </source>
</reference>
<comment type="caution">
    <text evidence="4">The sequence shown here is derived from an EMBL/GenBank/DDBJ whole genome shotgun (WGS) entry which is preliminary data.</text>
</comment>
<keyword evidence="5" id="KW-1185">Reference proteome</keyword>
<evidence type="ECO:0000256" key="1">
    <source>
        <dbReference type="ARBA" id="ARBA00004502"/>
    </source>
</evidence>
<dbReference type="Gene3D" id="3.30.720.170">
    <property type="entry name" value="Perilipin, alpha-beta domain"/>
    <property type="match status" value="1"/>
</dbReference>
<comment type="subcellular location">
    <subcellularLocation>
        <location evidence="1">Lipid droplet</location>
    </subcellularLocation>
</comment>
<dbReference type="GO" id="GO:0005811">
    <property type="term" value="C:lipid droplet"/>
    <property type="evidence" value="ECO:0007669"/>
    <property type="project" value="UniProtKB-SubCell"/>
</dbReference>
<evidence type="ECO:0000313" key="5">
    <source>
        <dbReference type="Proteomes" id="UP001279410"/>
    </source>
</evidence>